<evidence type="ECO:0000313" key="1">
    <source>
        <dbReference type="EMBL" id="KAI7944649.1"/>
    </source>
</evidence>
<sequence length="97" mass="10145">MVLAEASERKSGEAGPPGGTTGLPMGSQRADEDQCIITNKSRHGNSEMEGAMLLASRNYRVGGRASDYLSRLWSRGSDPPPGRAKSGPKPGQAQSAC</sequence>
<name>A0ACC0E5U9_9BASI</name>
<evidence type="ECO:0000313" key="2">
    <source>
        <dbReference type="Proteomes" id="UP001060170"/>
    </source>
</evidence>
<gene>
    <name evidence="1" type="ORF">MJO28_010344</name>
</gene>
<keyword evidence="2" id="KW-1185">Reference proteome</keyword>
<organism evidence="1 2">
    <name type="scientific">Puccinia striiformis f. sp. tritici</name>
    <dbReference type="NCBI Taxonomy" id="168172"/>
    <lineage>
        <taxon>Eukaryota</taxon>
        <taxon>Fungi</taxon>
        <taxon>Dikarya</taxon>
        <taxon>Basidiomycota</taxon>
        <taxon>Pucciniomycotina</taxon>
        <taxon>Pucciniomycetes</taxon>
        <taxon>Pucciniales</taxon>
        <taxon>Pucciniaceae</taxon>
        <taxon>Puccinia</taxon>
    </lineage>
</organism>
<dbReference type="EMBL" id="CM045874">
    <property type="protein sequence ID" value="KAI7944649.1"/>
    <property type="molecule type" value="Genomic_DNA"/>
</dbReference>
<proteinExistence type="predicted"/>
<protein>
    <submittedName>
        <fullName evidence="1">Uncharacterized protein</fullName>
    </submittedName>
</protein>
<accession>A0ACC0E5U9</accession>
<comment type="caution">
    <text evidence="1">The sequence shown here is derived from an EMBL/GenBank/DDBJ whole genome shotgun (WGS) entry which is preliminary data.</text>
</comment>
<reference evidence="2" key="1">
    <citation type="journal article" date="2018" name="BMC Genomics">
        <title>Genomic insights into host adaptation between the wheat stripe rust pathogen (Puccinia striiformis f. sp. tritici) and the barley stripe rust pathogen (Puccinia striiformis f. sp. hordei).</title>
        <authorList>
            <person name="Xia C."/>
            <person name="Wang M."/>
            <person name="Yin C."/>
            <person name="Cornejo O.E."/>
            <person name="Hulbert S.H."/>
            <person name="Chen X."/>
        </authorList>
    </citation>
    <scope>NUCLEOTIDE SEQUENCE [LARGE SCALE GENOMIC DNA]</scope>
    <source>
        <strain evidence="2">93-210</strain>
    </source>
</reference>
<reference evidence="1 2" key="3">
    <citation type="journal article" date="2022" name="Microbiol. Spectr.">
        <title>Folding features and dynamics of 3D genome architecture in plant fungal pathogens.</title>
        <authorList>
            <person name="Xia C."/>
        </authorList>
    </citation>
    <scope>NUCLEOTIDE SEQUENCE [LARGE SCALE GENOMIC DNA]</scope>
    <source>
        <strain evidence="1 2">93-210</strain>
    </source>
</reference>
<dbReference type="Proteomes" id="UP001060170">
    <property type="component" value="Chromosome 10"/>
</dbReference>
<reference evidence="2" key="2">
    <citation type="journal article" date="2018" name="Mol. Plant Microbe Interact.">
        <title>Genome sequence resources for the wheat stripe rust pathogen (Puccinia striiformis f. sp. tritici) and the barley stripe rust pathogen (Puccinia striiformis f. sp. hordei).</title>
        <authorList>
            <person name="Xia C."/>
            <person name="Wang M."/>
            <person name="Yin C."/>
            <person name="Cornejo O.E."/>
            <person name="Hulbert S.H."/>
            <person name="Chen X."/>
        </authorList>
    </citation>
    <scope>NUCLEOTIDE SEQUENCE [LARGE SCALE GENOMIC DNA]</scope>
    <source>
        <strain evidence="2">93-210</strain>
    </source>
</reference>